<dbReference type="STRING" id="47871.GA0070608_0005"/>
<reference evidence="2 3" key="1">
    <citation type="submission" date="2016-06" db="EMBL/GenBank/DDBJ databases">
        <authorList>
            <person name="Kjaerup R.B."/>
            <person name="Dalgaard T.S."/>
            <person name="Juul-Madsen H.R."/>
        </authorList>
    </citation>
    <scope>NUCLEOTIDE SEQUENCE [LARGE SCALE GENOMIC DNA]</scope>
    <source>
        <strain evidence="2 3">DSM 43363</strain>
    </source>
</reference>
<name>A0A1C6TUN8_9ACTN</name>
<dbReference type="Proteomes" id="UP000199343">
    <property type="component" value="Unassembled WGS sequence"/>
</dbReference>
<evidence type="ECO:0000313" key="3">
    <source>
        <dbReference type="Proteomes" id="UP000199343"/>
    </source>
</evidence>
<evidence type="ECO:0000256" key="1">
    <source>
        <dbReference type="SAM" id="MobiDB-lite"/>
    </source>
</evidence>
<feature type="region of interest" description="Disordered" evidence="1">
    <location>
        <begin position="1"/>
        <end position="66"/>
    </location>
</feature>
<accession>A0A1C6TUN8</accession>
<proteinExistence type="predicted"/>
<dbReference type="AlphaFoldDB" id="A0A1C6TUN8"/>
<dbReference type="EMBL" id="FMIC01000001">
    <property type="protein sequence ID" value="SCL45510.1"/>
    <property type="molecule type" value="Genomic_DNA"/>
</dbReference>
<evidence type="ECO:0000313" key="2">
    <source>
        <dbReference type="EMBL" id="SCL45510.1"/>
    </source>
</evidence>
<protein>
    <submittedName>
        <fullName evidence="2">Uncharacterized protein</fullName>
    </submittedName>
</protein>
<sequence length="153" mass="16122">MSAQPAEENYQPSPMPRIPFRREADVVSLAPHRSEALPTPPLPESNQDEPAHNGPTSSGPNSGIGIALRDVPGDWESVTAVWTGSPEPLSDLVALTGQARDGQDAQAIAMACWAVLVLIPRGLLHLASWVLAHPLRSLAAAAVAAVFLATRTL</sequence>
<organism evidence="2 3">
    <name type="scientific">Micromonospora peucetia</name>
    <dbReference type="NCBI Taxonomy" id="47871"/>
    <lineage>
        <taxon>Bacteria</taxon>
        <taxon>Bacillati</taxon>
        <taxon>Actinomycetota</taxon>
        <taxon>Actinomycetes</taxon>
        <taxon>Micromonosporales</taxon>
        <taxon>Micromonosporaceae</taxon>
        <taxon>Micromonospora</taxon>
    </lineage>
</organism>
<gene>
    <name evidence="2" type="ORF">GA0070608_0005</name>
</gene>